<sequence>MSFFWGSIAGKLVICSLLLYNDTWHSRLASQMNKAPSTKPKLFSRGDLYTWLPHGSHVALNDDLILKKGQLHSSKPYKGGRENKKGRDKGGDYEEHVSIIEIKKRKL</sequence>
<accession>A0A8T3AZU3</accession>
<reference evidence="2" key="1">
    <citation type="journal article" date="2022" name="Front. Genet.">
        <title>Chromosome-Scale Assembly of the Dendrobium nobile Genome Provides Insights Into the Molecular Mechanism of the Biosynthesis of the Medicinal Active Ingredient of Dendrobium.</title>
        <authorList>
            <person name="Xu Q."/>
            <person name="Niu S.-C."/>
            <person name="Li K.-L."/>
            <person name="Zheng P.-J."/>
            <person name="Zhang X.-J."/>
            <person name="Jia Y."/>
            <person name="Liu Y."/>
            <person name="Niu Y.-X."/>
            <person name="Yu L.-H."/>
            <person name="Chen D.-F."/>
            <person name="Zhang G.-Q."/>
        </authorList>
    </citation>
    <scope>NUCLEOTIDE SEQUENCE</scope>
    <source>
        <tissue evidence="2">Leaf</tissue>
    </source>
</reference>
<protein>
    <submittedName>
        <fullName evidence="2">Uncharacterized protein</fullName>
    </submittedName>
</protein>
<name>A0A8T3AZU3_DENNO</name>
<dbReference type="AlphaFoldDB" id="A0A8T3AZU3"/>
<evidence type="ECO:0000313" key="2">
    <source>
        <dbReference type="EMBL" id="KAI0502043.1"/>
    </source>
</evidence>
<dbReference type="Proteomes" id="UP000829196">
    <property type="component" value="Unassembled WGS sequence"/>
</dbReference>
<feature type="region of interest" description="Disordered" evidence="1">
    <location>
        <begin position="72"/>
        <end position="92"/>
    </location>
</feature>
<feature type="compositionally biased region" description="Basic and acidic residues" evidence="1">
    <location>
        <begin position="79"/>
        <end position="92"/>
    </location>
</feature>
<evidence type="ECO:0000256" key="1">
    <source>
        <dbReference type="SAM" id="MobiDB-lite"/>
    </source>
</evidence>
<comment type="caution">
    <text evidence="2">The sequence shown here is derived from an EMBL/GenBank/DDBJ whole genome shotgun (WGS) entry which is preliminary data.</text>
</comment>
<dbReference type="EMBL" id="JAGYWB010000012">
    <property type="protein sequence ID" value="KAI0502043.1"/>
    <property type="molecule type" value="Genomic_DNA"/>
</dbReference>
<keyword evidence="3" id="KW-1185">Reference proteome</keyword>
<proteinExistence type="predicted"/>
<organism evidence="2 3">
    <name type="scientific">Dendrobium nobile</name>
    <name type="common">Orchid</name>
    <dbReference type="NCBI Taxonomy" id="94219"/>
    <lineage>
        <taxon>Eukaryota</taxon>
        <taxon>Viridiplantae</taxon>
        <taxon>Streptophyta</taxon>
        <taxon>Embryophyta</taxon>
        <taxon>Tracheophyta</taxon>
        <taxon>Spermatophyta</taxon>
        <taxon>Magnoliopsida</taxon>
        <taxon>Liliopsida</taxon>
        <taxon>Asparagales</taxon>
        <taxon>Orchidaceae</taxon>
        <taxon>Epidendroideae</taxon>
        <taxon>Malaxideae</taxon>
        <taxon>Dendrobiinae</taxon>
        <taxon>Dendrobium</taxon>
    </lineage>
</organism>
<evidence type="ECO:0000313" key="3">
    <source>
        <dbReference type="Proteomes" id="UP000829196"/>
    </source>
</evidence>
<gene>
    <name evidence="2" type="ORF">KFK09_016988</name>
</gene>